<comment type="caution">
    <text evidence="1">The sequence shown here is derived from an EMBL/GenBank/DDBJ whole genome shotgun (WGS) entry which is preliminary data.</text>
</comment>
<dbReference type="Proteomes" id="UP000032545">
    <property type="component" value="Unassembled WGS sequence"/>
</dbReference>
<organism evidence="1 2">
    <name type="scientific">Frankia torreyi</name>
    <dbReference type="NCBI Taxonomy" id="1856"/>
    <lineage>
        <taxon>Bacteria</taxon>
        <taxon>Bacillati</taxon>
        <taxon>Actinomycetota</taxon>
        <taxon>Actinomycetes</taxon>
        <taxon>Frankiales</taxon>
        <taxon>Frankiaceae</taxon>
        <taxon>Frankia</taxon>
    </lineage>
</organism>
<accession>A0A0D8BEF9</accession>
<keyword evidence="2" id="KW-1185">Reference proteome</keyword>
<gene>
    <name evidence="1" type="ORF">FF36_03971</name>
</gene>
<sequence>MSGGPRFPPHAPVAPAHRHGHVRLAQYELGGHLVWAATDDAGVVALAGSRDELERVLAE</sequence>
<dbReference type="PATRIC" id="fig|1502723.3.peg.3661"/>
<evidence type="ECO:0000313" key="2">
    <source>
        <dbReference type="Proteomes" id="UP000032545"/>
    </source>
</evidence>
<dbReference type="RefSeq" id="WP_128423339.1">
    <property type="nucleotide sequence ID" value="NZ_JYFN01000032.1"/>
</dbReference>
<proteinExistence type="predicted"/>
<dbReference type="AlphaFoldDB" id="A0A0D8BEF9"/>
<reference evidence="1 2" key="2">
    <citation type="journal article" date="2016" name="Genome Announc.">
        <title>Permanent Draft Genome Sequences for Two Variants of Frankia sp. Strain CpI1, the First Frankia Strain Isolated from Root Nodules of Comptonia peregrina.</title>
        <authorList>
            <person name="Oshone R."/>
            <person name="Hurst S.G.IV."/>
            <person name="Abebe-Akele F."/>
            <person name="Simpson S."/>
            <person name="Morris K."/>
            <person name="Thomas W.K."/>
            <person name="Tisa L.S."/>
        </authorList>
    </citation>
    <scope>NUCLEOTIDE SEQUENCE [LARGE SCALE GENOMIC DNA]</scope>
    <source>
        <strain evidence="2">CpI1-S</strain>
    </source>
</reference>
<evidence type="ECO:0000313" key="1">
    <source>
        <dbReference type="EMBL" id="KJE21767.1"/>
    </source>
</evidence>
<name>A0A0D8BEF9_9ACTN</name>
<reference evidence="2" key="1">
    <citation type="submission" date="2015-02" db="EMBL/GenBank/DDBJ databases">
        <title>Draft Genome of Frankia sp. CpI1-S.</title>
        <authorList>
            <person name="Oshone R.T."/>
            <person name="Ngom M."/>
            <person name="Ghodhbane-Gtari F."/>
            <person name="Gtari M."/>
            <person name="Morris K."/>
            <person name="Thomas K."/>
            <person name="Sen A."/>
            <person name="Tisa L.S."/>
        </authorList>
    </citation>
    <scope>NUCLEOTIDE SEQUENCE [LARGE SCALE GENOMIC DNA]</scope>
    <source>
        <strain evidence="2">CpI1-S</strain>
    </source>
</reference>
<protein>
    <submittedName>
        <fullName evidence="1">Uncharacterized protein</fullName>
    </submittedName>
</protein>
<dbReference type="EMBL" id="JYFN01000032">
    <property type="protein sequence ID" value="KJE21767.1"/>
    <property type="molecule type" value="Genomic_DNA"/>
</dbReference>